<feature type="coiled-coil region" evidence="5">
    <location>
        <begin position="4234"/>
        <end position="4261"/>
    </location>
</feature>
<comment type="caution">
    <text evidence="8">The sequence shown here is derived from an EMBL/GenBank/DDBJ whole genome shotgun (WGS) entry which is preliminary data.</text>
</comment>
<dbReference type="CDD" id="cd00176">
    <property type="entry name" value="SPEC"/>
    <property type="match status" value="2"/>
</dbReference>
<feature type="coiled-coil region" evidence="5">
    <location>
        <begin position="2460"/>
        <end position="2514"/>
    </location>
</feature>
<evidence type="ECO:0000256" key="1">
    <source>
        <dbReference type="ARBA" id="ARBA00004308"/>
    </source>
</evidence>
<evidence type="ECO:0000259" key="7">
    <source>
        <dbReference type="Pfam" id="PF25034"/>
    </source>
</evidence>
<dbReference type="InterPro" id="IPR057057">
    <property type="entry name" value="Spectrin_SYNE1"/>
</dbReference>
<feature type="coiled-coil region" evidence="5">
    <location>
        <begin position="1500"/>
        <end position="1527"/>
    </location>
</feature>
<sequence>MANVDVRDPDEKSIMTYVAQFLQYSKDLPMSEEDMQMHYLSSPKCLSPVNLPTHFTPAIGVSPFRQASAGQKAREVTCWLVQAYDELLEGWISTEGESYAERYQLTFSSIRPRCNATILSCQVNITYVSAQVFQTFLVSFNEQRRPVMPLLTAMRRTPQLSEEQKALRKAWDALAEKLREYKTELDVSLPAPLDSVGRWLLRVEGALAQEERETVDHSRAAKETHDKLDLLKTSMEAMGAHLRTFQTFNNMDECGAILVPTDKLEEIKRRFTSIRVTAKYHSIKLEYQEHRHTVLDLLGQINTKLRLWRRPYSSQEAVHVLLQDWQDTVNKKDLVSLLEATLLKMKLTADKYTSKSALDSKHISRQVKEAEAESATCREALLAIRVSMGHALSTWDSYQEDLTSLRAWLEQEAQSHSPSKLEVTPETISEWSAVQTRVNELGTFLSKVMDAQMSRILSDELRRVNSQWADFIQRAKLKTVSQPSHGLINPQAVQALLREAAQLIKEPVDVLSGPLRTYRKRLQFMMKRIEEVDMDALSPSPECSAELLQRLTLSIPEVMHTLRSAESVCEELQVSVSGLDSRLAELQHWECEAKELYHLLREEEHRQSQTQDPRVRELISQALQLEGQVVTEEQDLQVMVMTAQKSSPLQYLIATVMQEREAVGMLSSLGSRQAQSPTGDQTLAQAVQPQVEPQPPFLPEDLTELCTHEEAQHPPKISITEYKELQPLVQVYNNAQDLPHARDKAVFQSQPHLDRQSVHQPPVQAHAQTKGYSQTSSVLTEPNPHSQPLIPSQTKDQRQPQAQSQIQDQPKKARVSTRPWANKKSQGQASSKPHYQPVPQTQTSTQDKAQPKAPAKTYSENKVQPKPQPKAQPQINKHAKVQMQAVIKPKDENHQKAQSQPQILPQTSPWIPAKPQVQSQAQSQVQTQLLAQPLMIPHTKVPVLAQAPLQAYTEAYAKAQALARDRFEEAKHCLQDHILETIMVFNDRGISEEQANKKEEALRTLDPELLDEFLRAAEGMEAFCSPAQLRDMEFFTQSVRTQWEACFSEEGSLLQAGHHLEALRELCDTLSPEDAHRLAQAQLRECERRLAAIQRQFSSDRDIPPSDLGYCPEHAENEMYQKESDLLSGPPYGTEVTFMEAGLEKSQLNDPITTKDISSKEEMLKSYQDSRTALQAKLASNEQCMPVHLPSDSASSAVLHVKLQELQHLEQDTEVLWLDFKLQCSQCSQFKDEQRGVEEHKAEMEQKWEKQKTSLQGSIKSLKEALEVVDSVEDHIRCISERFEHITGRPRDISTFSPSDANTLQDVKSELHFMTEQDLDKSIQQEMEKLVDNPLSSLVQGCRKCLDELRQRVRKCEAATQALDRFLVSLHTMEQEIGTAWANPSDDAISLRDCRSRLALVRQSIRSVADKAPQLDQLLKGAVLAVTRNGIPASCVDVVVVLEKKLEETDAGLIKKQQSFQREQEGRAVGLRRRTLQGALCELQAVAERQGLKEPTIPAVQQRLRALNDLQNRLDAHQTELQNLQDASMPLTPEVGLSCNPMAELNTQWEDSQRAVKERLDQCSVLMELLKKFQNCRSHLSNTLQRGEQTIAEQASYMGKDNLQRLITKVQGIKDDLASLGDGVEEIRVVCRQLQLQLKKIPDCVDAPFESEANALVDRWLDVSEKTDTHMDNLRLALEVWEKLLLLGGEIESWAGRKMAIFVESHPFQSEQEITIMQGEIKSQEENIEHFHRKSTAIQDVLQSKESPLELQVMETQLRKKMEQVKELFSDSSEVFQELILVKESISERMSECQASLRVIQYSLNMLHASDEPQFLSQLEVLSAQLQAQAEHADGLLQEVSLLSSVASPQALEALAADGVRLKETVHATRELIGQKREQAKTGFRKGIHEECQAFEEWFQDLQLSVNECFENPERCQDLQVSLERLAAFLSYQEGETRLGCLKEKVTVVQEQLSPHQAAELHSWLEEQEQELATFRTHCRDRHSQLEALVHTLDRFVHVPCLRSEGLLQDTDVLLERYSKLQETLHSQREAQRLSRETQAFQTLADSIQAWVKDLQQQTQALGRGSEDWQTQIEKVQDLLSIVSGGDAKLQDLRRTGEKLLEQRGLEDSRRREVLQLMHDIEQEWKALVQSAEDLYSQAEAKSILAKDNHNFQNLADSTLFWIRDLQQQAQALERGNGHSEALIEERLQKVQTLLGVRTDGDTRLQNLRRSGQELSEQQVLEEGRREVVLQTVCEVQQEWRAFVEFAEELHKQVKAQNILAQESQTFQAVADNTQVWVRDLQQQAQALSREIQDSQTLTEELLRKIQVFLNVKEEGDVKLQDLMKSGEQLLKQQGLEDSRRSEVLQLVHDIEKEWKACMQSAEDLHNQAEVQSAFVRQNQDFQNLADTTQVWVRDLQKQARALGKGGEESKIPNEELLKKIQDLKSCGKELSEQQNLQESRKEEVLQVVHDIDEEWSAVLQSAEELYRQAEARCLLAQEVEAFQALADRMRVWVRDLQQQAEALDRDTKDSQVQIEEGIQKVQAFCDLRDEGEAKLQDMMKRWKELSEHQDLQESNRSEVLQTVHDVEQEWNTILQSAKDLRNKIEAQNRLFQDISAFETLVDSTGAWIRDLQQQVQALDEGGERSQAETEQRLQEVQALLDFRDDGDAKLRDLRKQGQELSEQQDLQESKRKEVLQMVRDAEQEWNTVLQYSQDLQSKVEAQNLLAQESHAFQNLVDSTRAWIRGLQQEAKALDKGSEGSQAQLEERLQKAQVILGVRAEGDTQLQNLRRSGEQLLEQHRQEENRKLILQTVCDAEQEWNTVLQAAEQLCGVLQGVVERSVGCLCQKEQARACVEQLRHQTAELPLLFPWPGLGDRRQTTEQAQCLLDRTAALAPTLSALRTQATELFQLTKDPSWMDPCWAALEENAKALLDDLEVVCRQLEEGIQMERQCAQLVEQHSLAQDWLRDQVHGIDPLPDSRQDLQNIVNTLKALLQTAAREEREMRQLVAAKDFLWNQCTHSGQTALAAEVDRLLKLQASSDREVRDQLRECELRLQELDERLANKAQTLREEAGGLQRRLLQLSERLAYRRERGDLNQLQQYWESLKECEGMLTELGVQVDNLQLAVRTEGTDGELPTDIISATTTLALERSRLSSVLSELLGECAKDAVHTLREALQALQQWIQSTRVLQPTESAYTVGVCIEEGKQLQVALKKVRSHCPFLRDSLGVDQMDRMEKDCEDVLSEGTARICALTQSLQDLAEKDKQELKKTTSPPLKSELIVDEETHGEAVKDRVSPAEAMGDPLTHLIASVPSQATEVVPGTYELTESHPLDACRVTDDVEFLRKTSKVSDKCTVELTHITVEETDAHHLVPDAVPTPVILNANVREADVQRTHAAVPEKCDSTIHLAKVLEPEALNTEQQSRGTDPLSAGHTRETDQDVDLKKPPFSEKDNQNLESKKVTGLVLDIGMLYVQTPETLQPVNSETMRIVSCGMTGLDTIWSQSEKEEETKGQDADIPGLTDAWDVDAAKQQLCIQSTSVQHTQPMDTTAVTKDQMPHAEKMSSSAPLEDTEMLQGNIPLSEPIFVQPVEQQQEEHLLDLPTETEKTDISHFCKSESIEETGSILPLDVQQSCILLDLKECDRETGMSEALHLDTPKATIQCYEQENDNIFPNSDSEPTDGGPVVSGPPTNGVQADTKQESKPQLFVEDTAPENMRQQTKCEAAGMQDSQNKLMKEPDPGPVAPPRRRPKDRKAQAESRQNGNQESPHVQQSGEVSTESPSASREEDATEAMSDGDAPKESTDGLGASWRDLEARLSRAMLRVLRCQNRPAEVDADAMSQQVEEAEASRLSVQEQVVLLKNHQAAEGWASKTKQLAETQWDVFLLDAEAIMSTKERHLQLIAQYQQQTQAVKATLQRLPADLDALKAREMESSSSKAEELQLFLRNMEQERIILGDLLQTQVQILPHLSHPDRVVVQIQLISLQKEWKTIEMSVEASLHRFSVLNQAVNSLLLETQDLQHQMKTLKKSLEPGQSASSKWNSKQAGELLIVGADLTAVNQHYLHLQQIAEALVQDSLGEQEMRSISLALQGVKDELDQLQLSTQMPISSNTTLVKIMKVIQEAFTWAKQIESNIEAEKKVALLPEEVHRQIKGLKKLQADITAKQIQLESLSEEVKELTPELEEEDIPMVQSLLKSLQSLSCSTVEKLAQALQDVESGLQLREKMSEQIADVDSWVLAHVRSEATREDMSEKCAADLEHRLRQIQETLREADKQVAVTEALMMKSKDIALELSIDENCYLNIKLMGLQKEIKSIICREKANCMELEDLLQEKVSSLRKLTSIENSLTKMLVDLKKCEFPVTKDSLVKMQPLKQMLLEQRCQFPLIKRLCQEAMDQLQGIALDLYPSQLNSEKQWILQVTEVFSTWELTLYNNVQILEWALLKGLHYPTEHRAALVFLEQVDGKVQQPPLVCCSVHTIDWELRRCTVLQSSVESRMRVLEALKHKSGAGQKGPWQSSGDLDALRGRILKACHQRVAREVLKEYGAATKAIVGLLQDAERALLPGSVIRCAEKQGVFRKRYEDILQKLKLSEASLSERMCEKNVSHNDLFTCLLKALEQEVDSLEGMLVGLREWCSEQGCAGGRKELISTTWRRWTRLQCCIRNLRARSEQRSQEWKDVDKSVERATVVLEQLQGEFPGPPGDAASQEDLQEQLVQTEQYLVQLDCEHRALAALELRVARLLGVPAHQEQTPPIPLCQKLQAMQDRYRTLKERSMRSRRAAHMELQERERLKEEIQGIHEWLLEALSQLSVVDQTQDQTPSKQDLQYSEMYTLVPLEIGGELQEVSHTLQEVEKKVVEEAVERNSPLRRLTDRRAEVQTGLQSVLGLLEQRCPTVAEAESLQKRVWDKLDHWHTCLAALEAEAQDLSEEQPEEARQLTEKLMETLQLYQRIAQQAEQRTSLLSKIHTSLKEHEEMIQSSNTWLSEAQSWMVAPSTYTTAKCLSSHVSLMLPVTCFPLEMISMILNDSEQMRRTLHGFLPVLEEMSAVCDTAALVEQLTEADQRVAAMQQRILGPLSQLERTVVVSHSPGIRARSKTVTPAAVEVETFESVVKKMEKSLNEIRSTVSTRDAAILSPGEQLGDLQAALSSLQSMRSTIVRIQSGRQGLFLPVGAEETLGVFHAANQLQTQIQSLELEVKERSAALQATGPLEKKSEPAVTPSQTPPIAEQVLAGDAEEGEIHVVHVEEDALKKSGATLRTVEESTPQQRQSRLAERSTPLQDILTSASSEEQAEVSVEAVEDGSGGFEPLSEGHAKELLGQSGLAWRGEEYQPTGLKTRNSGARAANECTSAAPATRTHTGAPLVAGNIHGSVTSLGNSEPEGEELRVALGPPRIVHALPWDMETDPRQHAPSLVTHRQNSIVLPTDHISKPQDTPSMHTLLRDTLDNAFSMYMPPSDKYHHAETPPSDTLHTRMLLSNMPSTHILPTNTPHPNSLPSNTPQTHTQDSGAHSLSRDETDGMPPTVSLSKEYVAPISALSSLLPCAVFLPVRCVSTAQVCRTRDSEIGVCRIENTCKSVVGSILTRFYEMKWNGHRRLRQAEVREDCGTSCCVDSSPSLLLGHPWQPWASAERNSLSLELSNLAAIFRKLLQGPAERCPTLEELQAYRHQAAQLECWLEGARRSLGALPPVAGMQDSIDQQLLTCQPSRSVPSHTLLHYLVPLVSGVPAAGARRPPPRSLGPRTGSLGSAQQVPSRPFHRLL</sequence>
<feature type="compositionally biased region" description="Polar residues" evidence="6">
    <location>
        <begin position="5457"/>
        <end position="5487"/>
    </location>
</feature>
<feature type="region of interest" description="Disordered" evidence="6">
    <location>
        <begin position="3395"/>
        <end position="3437"/>
    </location>
</feature>
<dbReference type="SMART" id="SM00150">
    <property type="entry name" value="SPEC"/>
    <property type="match status" value="12"/>
</dbReference>
<dbReference type="Gene3D" id="1.20.58.60">
    <property type="match status" value="5"/>
</dbReference>
<evidence type="ECO:0000256" key="6">
    <source>
        <dbReference type="SAM" id="MobiDB-lite"/>
    </source>
</evidence>
<evidence type="ECO:0000313" key="8">
    <source>
        <dbReference type="EMBL" id="KPP74990.1"/>
    </source>
</evidence>
<gene>
    <name evidence="8" type="ORF">Z043_105798</name>
</gene>
<feature type="region of interest" description="Disordered" evidence="6">
    <location>
        <begin position="3649"/>
        <end position="3787"/>
    </location>
</feature>
<dbReference type="Pfam" id="PF25034">
    <property type="entry name" value="Spectrin_SYNE1"/>
    <property type="match status" value="1"/>
</dbReference>
<feature type="coiled-coil region" evidence="5">
    <location>
        <begin position="4894"/>
        <end position="4936"/>
    </location>
</feature>
<feature type="coiled-coil region" evidence="5">
    <location>
        <begin position="2961"/>
        <end position="2991"/>
    </location>
</feature>
<feature type="coiled-coil region" evidence="5">
    <location>
        <begin position="2609"/>
        <end position="2671"/>
    </location>
</feature>
<name>A0A0P7V1Z4_SCLFO</name>
<dbReference type="SUPFAM" id="SSF46966">
    <property type="entry name" value="Spectrin repeat"/>
    <property type="match status" value="6"/>
</dbReference>
<dbReference type="PANTHER" id="PTHR14514">
    <property type="entry name" value="PKA ANCHORING PROTEIN"/>
    <property type="match status" value="1"/>
</dbReference>
<reference evidence="8 9" key="1">
    <citation type="submission" date="2015-08" db="EMBL/GenBank/DDBJ databases">
        <title>The genome of the Asian arowana (Scleropages formosus).</title>
        <authorList>
            <person name="Tan M.H."/>
            <person name="Gan H.M."/>
            <person name="Croft L.J."/>
            <person name="Austin C.M."/>
        </authorList>
    </citation>
    <scope>NUCLEOTIDE SEQUENCE [LARGE SCALE GENOMIC DNA]</scope>
    <source>
        <strain evidence="8">Aro1</strain>
    </source>
</reference>
<dbReference type="Proteomes" id="UP000034805">
    <property type="component" value="Unassembled WGS sequence"/>
</dbReference>
<proteinExistence type="predicted"/>
<feature type="compositionally biased region" description="Low complexity" evidence="6">
    <location>
        <begin position="799"/>
        <end position="808"/>
    </location>
</feature>
<evidence type="ECO:0000313" key="9">
    <source>
        <dbReference type="Proteomes" id="UP000034805"/>
    </source>
</evidence>
<protein>
    <submittedName>
        <fullName evidence="8">Nesprin-2-like</fullName>
    </submittedName>
</protein>
<feature type="compositionally biased region" description="Low complexity" evidence="6">
    <location>
        <begin position="862"/>
        <end position="875"/>
    </location>
</feature>
<feature type="compositionally biased region" description="Basic and acidic residues" evidence="6">
    <location>
        <begin position="3414"/>
        <end position="3437"/>
    </location>
</feature>
<feature type="compositionally biased region" description="Polar residues" evidence="6">
    <location>
        <begin position="3738"/>
        <end position="3763"/>
    </location>
</feature>
<evidence type="ECO:0000256" key="4">
    <source>
        <dbReference type="ARBA" id="ARBA00023136"/>
    </source>
</evidence>
<feature type="region of interest" description="Disordered" evidence="6">
    <location>
        <begin position="5457"/>
        <end position="5501"/>
    </location>
</feature>
<evidence type="ECO:0000256" key="5">
    <source>
        <dbReference type="SAM" id="Coils"/>
    </source>
</evidence>
<keyword evidence="4" id="KW-0472">Membrane</keyword>
<feature type="compositionally biased region" description="Polar residues" evidence="6">
    <location>
        <begin position="766"/>
        <end position="794"/>
    </location>
</feature>
<feature type="compositionally biased region" description="Polar residues" evidence="6">
    <location>
        <begin position="823"/>
        <end position="848"/>
    </location>
</feature>
<feature type="domain" description="Nesprin-1 spectrin repeats region" evidence="7">
    <location>
        <begin position="297"/>
        <end position="476"/>
    </location>
</feature>
<feature type="region of interest" description="Disordered" evidence="6">
    <location>
        <begin position="745"/>
        <end position="875"/>
    </location>
</feature>
<feature type="coiled-coil region" evidence="5">
    <location>
        <begin position="3022"/>
        <end position="3067"/>
    </location>
</feature>
<keyword evidence="2" id="KW-0597">Phosphoprotein</keyword>
<organism evidence="8 9">
    <name type="scientific">Scleropages formosus</name>
    <name type="common">Asian bonytongue</name>
    <name type="synonym">Osteoglossum formosum</name>
    <dbReference type="NCBI Taxonomy" id="113540"/>
    <lineage>
        <taxon>Eukaryota</taxon>
        <taxon>Metazoa</taxon>
        <taxon>Chordata</taxon>
        <taxon>Craniata</taxon>
        <taxon>Vertebrata</taxon>
        <taxon>Euteleostomi</taxon>
        <taxon>Actinopterygii</taxon>
        <taxon>Neopterygii</taxon>
        <taxon>Teleostei</taxon>
        <taxon>Osteoglossocephala</taxon>
        <taxon>Osteoglossomorpha</taxon>
        <taxon>Osteoglossiformes</taxon>
        <taxon>Osteoglossidae</taxon>
        <taxon>Scleropages</taxon>
    </lineage>
</organism>
<keyword evidence="3" id="KW-0677">Repeat</keyword>
<feature type="region of interest" description="Disordered" evidence="6">
    <location>
        <begin position="5231"/>
        <end position="5255"/>
    </location>
</feature>
<accession>A0A0P7V1Z4</accession>
<evidence type="ECO:0000256" key="2">
    <source>
        <dbReference type="ARBA" id="ARBA00022553"/>
    </source>
</evidence>
<dbReference type="PANTHER" id="PTHR14514:SF4">
    <property type="entry name" value="NESPRIN-2"/>
    <property type="match status" value="1"/>
</dbReference>
<keyword evidence="5" id="KW-0175">Coiled coil</keyword>
<dbReference type="InterPro" id="IPR018159">
    <property type="entry name" value="Spectrin/alpha-actinin"/>
</dbReference>
<dbReference type="EMBL" id="JARO02001593">
    <property type="protein sequence ID" value="KPP74990.1"/>
    <property type="molecule type" value="Genomic_DNA"/>
</dbReference>
<feature type="coiled-coil region" evidence="5">
    <location>
        <begin position="2278"/>
        <end position="2305"/>
    </location>
</feature>
<feature type="region of interest" description="Disordered" evidence="6">
    <location>
        <begin position="5705"/>
        <end position="5737"/>
    </location>
</feature>
<comment type="subcellular location">
    <subcellularLocation>
        <location evidence="1">Endomembrane system</location>
    </subcellularLocation>
</comment>
<evidence type="ECO:0000256" key="3">
    <source>
        <dbReference type="ARBA" id="ARBA00022737"/>
    </source>
</evidence>